<accession>A0AAD1Z026</accession>
<sequence>MVSMMEELGFRVTIVARNNVISDLNTLAHIINSCRVFVGDHGAGLTNELFLPAGAVMVQIELIGLEWAGTTYYGDPARVMGLHYLPYRIEPEESSLFKVFGQNHTAFKDPRSFSFEVGREI</sequence>
<evidence type="ECO:0008006" key="3">
    <source>
        <dbReference type="Google" id="ProtNLM"/>
    </source>
</evidence>
<protein>
    <recommendedName>
        <fullName evidence="3">Glycosyltransferase</fullName>
    </recommendedName>
</protein>
<dbReference type="PANTHER" id="PTHR20961">
    <property type="entry name" value="GLYCOSYLTRANSFERASE"/>
    <property type="match status" value="1"/>
</dbReference>
<evidence type="ECO:0000313" key="1">
    <source>
        <dbReference type="EMBL" id="CAI9760409.1"/>
    </source>
</evidence>
<dbReference type="EMBL" id="OU503039">
    <property type="protein sequence ID" value="CAI9760409.1"/>
    <property type="molecule type" value="Genomic_DNA"/>
</dbReference>
<dbReference type="InterPro" id="IPR007657">
    <property type="entry name" value="Glycosyltransferase_61"/>
</dbReference>
<evidence type="ECO:0000313" key="2">
    <source>
        <dbReference type="Proteomes" id="UP000834106"/>
    </source>
</evidence>
<dbReference type="AlphaFoldDB" id="A0AAD1Z026"/>
<keyword evidence="2" id="KW-1185">Reference proteome</keyword>
<dbReference type="PANTHER" id="PTHR20961:SF108">
    <property type="entry name" value="GLYCOSYLTRANSFERASE"/>
    <property type="match status" value="1"/>
</dbReference>
<dbReference type="Proteomes" id="UP000834106">
    <property type="component" value="Chromosome 4"/>
</dbReference>
<organism evidence="1 2">
    <name type="scientific">Fraxinus pennsylvanica</name>
    <dbReference type="NCBI Taxonomy" id="56036"/>
    <lineage>
        <taxon>Eukaryota</taxon>
        <taxon>Viridiplantae</taxon>
        <taxon>Streptophyta</taxon>
        <taxon>Embryophyta</taxon>
        <taxon>Tracheophyta</taxon>
        <taxon>Spermatophyta</taxon>
        <taxon>Magnoliopsida</taxon>
        <taxon>eudicotyledons</taxon>
        <taxon>Gunneridae</taxon>
        <taxon>Pentapetalae</taxon>
        <taxon>asterids</taxon>
        <taxon>lamiids</taxon>
        <taxon>Lamiales</taxon>
        <taxon>Oleaceae</taxon>
        <taxon>Oleeae</taxon>
        <taxon>Fraxinus</taxon>
    </lineage>
</organism>
<dbReference type="GO" id="GO:0016757">
    <property type="term" value="F:glycosyltransferase activity"/>
    <property type="evidence" value="ECO:0007669"/>
    <property type="project" value="InterPro"/>
</dbReference>
<proteinExistence type="predicted"/>
<gene>
    <name evidence="1" type="ORF">FPE_LOCUS7839</name>
</gene>
<reference evidence="1" key="1">
    <citation type="submission" date="2023-05" db="EMBL/GenBank/DDBJ databases">
        <authorList>
            <person name="Huff M."/>
        </authorList>
    </citation>
    <scope>NUCLEOTIDE SEQUENCE</scope>
</reference>
<name>A0AAD1Z026_9LAMI</name>